<dbReference type="InterPro" id="IPR006047">
    <property type="entry name" value="GH13_cat_dom"/>
</dbReference>
<dbReference type="NCBIfam" id="TIGR00217">
    <property type="entry name" value="malQ"/>
    <property type="match status" value="1"/>
</dbReference>
<comment type="caution">
    <text evidence="12">The sequence shown here is derived from an EMBL/GenBank/DDBJ whole genome shotgun (WGS) entry which is preliminary data.</text>
</comment>
<organism evidence="12 13">
    <name type="scientific">Sphingobacterium corticis</name>
    <dbReference type="NCBI Taxonomy" id="1812823"/>
    <lineage>
        <taxon>Bacteria</taxon>
        <taxon>Pseudomonadati</taxon>
        <taxon>Bacteroidota</taxon>
        <taxon>Sphingobacteriia</taxon>
        <taxon>Sphingobacteriales</taxon>
        <taxon>Sphingobacteriaceae</taxon>
        <taxon>Sphingobacterium</taxon>
    </lineage>
</organism>
<dbReference type="Gene3D" id="3.20.20.80">
    <property type="entry name" value="Glycosidases"/>
    <property type="match status" value="5"/>
</dbReference>
<reference evidence="13" key="1">
    <citation type="journal article" date="2019" name="Int. J. Syst. Evol. Microbiol.">
        <title>The Global Catalogue of Microorganisms (GCM) 10K type strain sequencing project: providing services to taxonomists for standard genome sequencing and annotation.</title>
        <authorList>
            <consortium name="The Broad Institute Genomics Platform"/>
            <consortium name="The Broad Institute Genome Sequencing Center for Infectious Disease"/>
            <person name="Wu L."/>
            <person name="Ma J."/>
        </authorList>
    </citation>
    <scope>NUCLEOTIDE SEQUENCE [LARGE SCALE GENOMIC DNA]</scope>
    <source>
        <strain evidence="13">KCTC 42248</strain>
    </source>
</reference>
<proteinExistence type="inferred from homology"/>
<protein>
    <recommendedName>
        <fullName evidence="4 10">4-alpha-glucanotransferase</fullName>
        <ecNumber evidence="3 10">2.4.1.25</ecNumber>
    </recommendedName>
    <alternativeName>
        <fullName evidence="8 10">Amylomaltase</fullName>
    </alternativeName>
    <alternativeName>
        <fullName evidence="9 10">Disproportionating enzyme</fullName>
    </alternativeName>
</protein>
<dbReference type="Pfam" id="PF00128">
    <property type="entry name" value="Alpha-amylase"/>
    <property type="match status" value="1"/>
</dbReference>
<dbReference type="NCBIfam" id="TIGR02401">
    <property type="entry name" value="trehalose_TreY"/>
    <property type="match status" value="1"/>
</dbReference>
<evidence type="ECO:0000256" key="9">
    <source>
        <dbReference type="ARBA" id="ARBA00031501"/>
    </source>
</evidence>
<keyword evidence="7 10" id="KW-0119">Carbohydrate metabolism</keyword>
<dbReference type="CDD" id="cd11336">
    <property type="entry name" value="AmyAc_MTSase"/>
    <property type="match status" value="1"/>
</dbReference>
<name>A0ABW5NIQ5_9SPHI</name>
<evidence type="ECO:0000256" key="4">
    <source>
        <dbReference type="ARBA" id="ARBA00020295"/>
    </source>
</evidence>
<evidence type="ECO:0000256" key="2">
    <source>
        <dbReference type="ARBA" id="ARBA00005684"/>
    </source>
</evidence>
<keyword evidence="6 10" id="KW-0808">Transferase</keyword>
<dbReference type="InterPro" id="IPR012767">
    <property type="entry name" value="Trehalose_TreY"/>
</dbReference>
<dbReference type="EMBL" id="JBHUMA010000006">
    <property type="protein sequence ID" value="MFD2598775.1"/>
    <property type="molecule type" value="Genomic_DNA"/>
</dbReference>
<dbReference type="SUPFAM" id="SSF51445">
    <property type="entry name" value="(Trans)glycosidases"/>
    <property type="match status" value="2"/>
</dbReference>
<keyword evidence="5 10" id="KW-0328">Glycosyltransferase</keyword>
<comment type="catalytic activity">
    <reaction evidence="1 10">
        <text>Transfers a segment of a (1-&gt;4)-alpha-D-glucan to a new position in an acceptor, which may be glucose or a (1-&gt;4)-alpha-D-glucan.</text>
        <dbReference type="EC" id="2.4.1.25"/>
    </reaction>
</comment>
<evidence type="ECO:0000256" key="1">
    <source>
        <dbReference type="ARBA" id="ARBA00000439"/>
    </source>
</evidence>
<comment type="similarity">
    <text evidence="2 10">Belongs to the disproportionating enzyme family.</text>
</comment>
<accession>A0ABW5NIQ5</accession>
<evidence type="ECO:0000256" key="6">
    <source>
        <dbReference type="ARBA" id="ARBA00022679"/>
    </source>
</evidence>
<keyword evidence="13" id="KW-1185">Reference proteome</keyword>
<keyword evidence="12" id="KW-0413">Isomerase</keyword>
<dbReference type="EC" id="2.4.1.25" evidence="3 10"/>
<dbReference type="SMART" id="SM00642">
    <property type="entry name" value="Aamy"/>
    <property type="match status" value="1"/>
</dbReference>
<feature type="domain" description="Glycosyl hydrolase family 13 catalytic" evidence="11">
    <location>
        <begin position="5"/>
        <end position="487"/>
    </location>
</feature>
<dbReference type="InterPro" id="IPR003385">
    <property type="entry name" value="Glyco_hydro_77"/>
</dbReference>
<dbReference type="InterPro" id="IPR017853">
    <property type="entry name" value="GH"/>
</dbReference>
<evidence type="ECO:0000259" key="11">
    <source>
        <dbReference type="SMART" id="SM00642"/>
    </source>
</evidence>
<evidence type="ECO:0000313" key="12">
    <source>
        <dbReference type="EMBL" id="MFD2598775.1"/>
    </source>
</evidence>
<sequence length="1395" mass="161884">MAKPTSTYRLQFHKDFNLDALEEIVEYLNQLGVQTIYASPLLAATPGSTHGYDGIDTQRINPEIGSKAQLIKLKRKLDQLGMGWLQDIVPNHMAFHPKNSWLMDVLEKGNSSVYAKHFDTSFGSDFMSDKLMVPILGQSLRQVCEAKEVQIGYAKGRFFVIYFDQQFPVSINAYAELLYPLLDDSENKATIQKLIQDIVPLIDSANDHYVKVDDWKAIQNHIHATIRLAPLNSILLRHLNSINNDQTALESFLERQSYRLCHWQETDKQMNYRRFFTVNGLICMQIDRPEVFADAHQLIKELVDKRIFDGLRIDHIDGLYNPSKYLRDLRKLSGEQTYIVAEKILETREDLPTDWPIDGTTGYDFLAWCNNLFTNQNSECALTDFYNEFTGNITDASNLVLQKKSDILTNHMQGELDNLYRYLIRLELLPNDVDVESTNLKAAIAALLVYFPTYRQYDESFPRKKSSYRTVKEVFDKILIDKYAPKKAVKALWDIVKKAQKDSDELFRERATKFFTRCMQFTGPVMAKGVEDTLMYTYHRLIGRHEVGDHPENFGLSADAFHIAMKERAEKWPNAMNGSATHDTKRGEDQRARLQVIAAIPEIWIEQVKSWEQIVEREFKKSLPHPNDRYFLYQTLFGSYQMPGNTDDTYEDRLRAYLEKYLREGKERSDWATPNEEYEEAFCSFASDLLKNAPAFLNSLKDFIANYADSGIINGLSQLILKFTCPGIPDTYQGTELWELGFVDPDNRRPVDYDLRKKYMRDITSNSFENQWSDLWENRYSGKIKLALTHRLLQLRNERTELFQSGSYVPLRVTGVLADRIFAFARRYKDDWLIVAVPLHTAGFSASAEPTSQAFDWQDTKIHFPDAKQLHWKNSISAEKGVGSTLLVSDIFAEAPFAILTAESEHNERSAGIVMHITSLPSEKGCGDLGFSAYQFVQQLSKAGQRWWQILPLGPTVKDQHYSPYSTWSAFAGNPLLIDTDQFTGSEQVINEQTRKFKKANFDFAHQLKEPILRRAYKDFNVKLDRSFQKFCKKEQHWLDDYALFVVIREKQKNRPWYKWESKYRERDMEALSEITVKYAEDIDYQRWLQYIFNQQWQKLRNYAHAHGIYFLGDVPIYVSYDSADVWANQKLFALNTDGSMQYIAGVPPDYFNEDGQLWGMPVFRWETHIKSGFNWWIARLQKNIAWFDSVRLDHFRAFSSYWEVPAKAKTARDGKWQPAPGKLLFRRAKKILGELPFIAEDLGDIDDQVYALRDSYNMAGMKVLQFAFGEDIATSPHIPHQHTENFIVYTGTHDNDTTRGWFKNELDKASRDRLSTYTTLDEHAISDSLIKLAYGSKGKMVIIPMQDVLNLKSSSRMNKPATTEGNWLWMMKSDAFTDERIQFLRMLTDVFGRD</sequence>
<evidence type="ECO:0000256" key="7">
    <source>
        <dbReference type="ARBA" id="ARBA00023277"/>
    </source>
</evidence>
<dbReference type="PANTHER" id="PTHR32438">
    <property type="entry name" value="4-ALPHA-GLUCANOTRANSFERASE DPE1, CHLOROPLASTIC/AMYLOPLASTIC"/>
    <property type="match status" value="1"/>
</dbReference>
<evidence type="ECO:0000256" key="8">
    <source>
        <dbReference type="ARBA" id="ARBA00031423"/>
    </source>
</evidence>
<dbReference type="GO" id="GO:0047470">
    <property type="term" value="F:(1,4)-alpha-D-glucan 1-alpha-D-glucosylmutase activity"/>
    <property type="evidence" value="ECO:0007669"/>
    <property type="project" value="UniProtKB-EC"/>
</dbReference>
<dbReference type="RefSeq" id="WP_380868905.1">
    <property type="nucleotide sequence ID" value="NZ_JBHUMA010000006.1"/>
</dbReference>
<dbReference type="Proteomes" id="UP001597393">
    <property type="component" value="Unassembled WGS sequence"/>
</dbReference>
<dbReference type="NCBIfam" id="NF011080">
    <property type="entry name" value="PRK14508.1-3"/>
    <property type="match status" value="1"/>
</dbReference>
<dbReference type="Pfam" id="PF02446">
    <property type="entry name" value="Glyco_hydro_77"/>
    <property type="match status" value="1"/>
</dbReference>
<gene>
    <name evidence="12" type="primary">treY</name>
    <name evidence="12" type="ORF">ACFSQ3_07405</name>
</gene>
<dbReference type="PANTHER" id="PTHR32438:SF5">
    <property type="entry name" value="4-ALPHA-GLUCANOTRANSFERASE DPE1, CHLOROPLASTIC_AMYLOPLASTIC"/>
    <property type="match status" value="1"/>
</dbReference>
<evidence type="ECO:0000256" key="10">
    <source>
        <dbReference type="RuleBase" id="RU361207"/>
    </source>
</evidence>
<evidence type="ECO:0000256" key="3">
    <source>
        <dbReference type="ARBA" id="ARBA00012560"/>
    </source>
</evidence>
<evidence type="ECO:0000256" key="5">
    <source>
        <dbReference type="ARBA" id="ARBA00022676"/>
    </source>
</evidence>
<evidence type="ECO:0000313" key="13">
    <source>
        <dbReference type="Proteomes" id="UP001597393"/>
    </source>
</evidence>